<accession>A0AAV5I317</accession>
<evidence type="ECO:0000313" key="1">
    <source>
        <dbReference type="EMBL" id="GKU92611.1"/>
    </source>
</evidence>
<dbReference type="EMBL" id="BPVZ01000006">
    <property type="protein sequence ID" value="GKU92611.1"/>
    <property type="molecule type" value="Genomic_DNA"/>
</dbReference>
<proteinExistence type="predicted"/>
<dbReference type="AlphaFoldDB" id="A0AAV5I317"/>
<sequence>MQHVLLGSPTKKVQGHSRSLYHVPSQIKLLRFVPIKESARLQSFLISN</sequence>
<reference evidence="1 2" key="1">
    <citation type="journal article" date="2021" name="Commun. Biol.">
        <title>The genome of Shorea leprosula (Dipterocarpaceae) highlights the ecological relevance of drought in aseasonal tropical rainforests.</title>
        <authorList>
            <person name="Ng K.K.S."/>
            <person name="Kobayashi M.J."/>
            <person name="Fawcett J.A."/>
            <person name="Hatakeyama M."/>
            <person name="Paape T."/>
            <person name="Ng C.H."/>
            <person name="Ang C.C."/>
            <person name="Tnah L.H."/>
            <person name="Lee C.T."/>
            <person name="Nishiyama T."/>
            <person name="Sese J."/>
            <person name="O'Brien M.J."/>
            <person name="Copetti D."/>
            <person name="Mohd Noor M.I."/>
            <person name="Ong R.C."/>
            <person name="Putra M."/>
            <person name="Sireger I.Z."/>
            <person name="Indrioko S."/>
            <person name="Kosugi Y."/>
            <person name="Izuno A."/>
            <person name="Isagi Y."/>
            <person name="Lee S.L."/>
            <person name="Shimizu K.K."/>
        </authorList>
    </citation>
    <scope>NUCLEOTIDE SEQUENCE [LARGE SCALE GENOMIC DNA]</scope>
    <source>
        <strain evidence="1">214</strain>
    </source>
</reference>
<evidence type="ECO:0000313" key="2">
    <source>
        <dbReference type="Proteomes" id="UP001054252"/>
    </source>
</evidence>
<name>A0AAV5I317_9ROSI</name>
<gene>
    <name evidence="1" type="ORF">SLEP1_g6319</name>
</gene>
<protein>
    <submittedName>
        <fullName evidence="1">Uncharacterized protein</fullName>
    </submittedName>
</protein>
<dbReference type="Proteomes" id="UP001054252">
    <property type="component" value="Unassembled WGS sequence"/>
</dbReference>
<organism evidence="1 2">
    <name type="scientific">Rubroshorea leprosula</name>
    <dbReference type="NCBI Taxonomy" id="152421"/>
    <lineage>
        <taxon>Eukaryota</taxon>
        <taxon>Viridiplantae</taxon>
        <taxon>Streptophyta</taxon>
        <taxon>Embryophyta</taxon>
        <taxon>Tracheophyta</taxon>
        <taxon>Spermatophyta</taxon>
        <taxon>Magnoliopsida</taxon>
        <taxon>eudicotyledons</taxon>
        <taxon>Gunneridae</taxon>
        <taxon>Pentapetalae</taxon>
        <taxon>rosids</taxon>
        <taxon>malvids</taxon>
        <taxon>Malvales</taxon>
        <taxon>Dipterocarpaceae</taxon>
        <taxon>Rubroshorea</taxon>
    </lineage>
</organism>
<keyword evidence="2" id="KW-1185">Reference proteome</keyword>
<comment type="caution">
    <text evidence="1">The sequence shown here is derived from an EMBL/GenBank/DDBJ whole genome shotgun (WGS) entry which is preliminary data.</text>
</comment>